<dbReference type="EMBL" id="LN555523">
    <property type="protein sequence ID" value="CED94309.1"/>
    <property type="molecule type" value="Genomic_DNA"/>
</dbReference>
<keyword evidence="5 7" id="KW-1133">Transmembrane helix</keyword>
<comment type="similarity">
    <text evidence="2">Belongs to the MscS (TC 1.A.23) family.</text>
</comment>
<evidence type="ECO:0000256" key="7">
    <source>
        <dbReference type="SAM" id="Phobius"/>
    </source>
</evidence>
<dbReference type="RefSeq" id="WP_330404847.1">
    <property type="nucleotide sequence ID" value="NZ_CAOWGD010000027.1"/>
</dbReference>
<name>A0A1V1I2G9_9FIRM</name>
<comment type="subcellular location">
    <subcellularLocation>
        <location evidence="1">Cell membrane</location>
        <topology evidence="1">Multi-pass membrane protein</topology>
    </subcellularLocation>
</comment>
<evidence type="ECO:0000256" key="5">
    <source>
        <dbReference type="ARBA" id="ARBA00022989"/>
    </source>
</evidence>
<dbReference type="SUPFAM" id="SSF50182">
    <property type="entry name" value="Sm-like ribonucleoproteins"/>
    <property type="match status" value="1"/>
</dbReference>
<proteinExistence type="inferred from homology"/>
<gene>
    <name evidence="10" type="ORF">CRIB_1702</name>
</gene>
<evidence type="ECO:0000313" key="10">
    <source>
        <dbReference type="EMBL" id="CED94309.1"/>
    </source>
</evidence>
<dbReference type="InterPro" id="IPR011066">
    <property type="entry name" value="MscS_channel_C_sf"/>
</dbReference>
<evidence type="ECO:0000259" key="9">
    <source>
        <dbReference type="Pfam" id="PF21082"/>
    </source>
</evidence>
<protein>
    <submittedName>
        <fullName evidence="10">Small-conductance mechanosensitive channel</fullName>
    </submittedName>
</protein>
<dbReference type="InterPro" id="IPR010920">
    <property type="entry name" value="LSM_dom_sf"/>
</dbReference>
<dbReference type="GO" id="GO:0008381">
    <property type="term" value="F:mechanosensitive monoatomic ion channel activity"/>
    <property type="evidence" value="ECO:0007669"/>
    <property type="project" value="InterPro"/>
</dbReference>
<evidence type="ECO:0000256" key="1">
    <source>
        <dbReference type="ARBA" id="ARBA00004651"/>
    </source>
</evidence>
<dbReference type="InterPro" id="IPR049278">
    <property type="entry name" value="MS_channel_C"/>
</dbReference>
<feature type="domain" description="Mechanosensitive ion channel MscS" evidence="8">
    <location>
        <begin position="133"/>
        <end position="198"/>
    </location>
</feature>
<evidence type="ECO:0000313" key="11">
    <source>
        <dbReference type="Proteomes" id="UP000245622"/>
    </source>
</evidence>
<dbReference type="InterPro" id="IPR006685">
    <property type="entry name" value="MscS_channel_2nd"/>
</dbReference>
<dbReference type="GO" id="GO:0005886">
    <property type="term" value="C:plasma membrane"/>
    <property type="evidence" value="ECO:0007669"/>
    <property type="project" value="UniProtKB-SubCell"/>
</dbReference>
<dbReference type="GeneID" id="82205734"/>
<dbReference type="Proteomes" id="UP000245622">
    <property type="component" value="Chromosome 1"/>
</dbReference>
<sequence length="302" mass="34026">MFLSQTTAESTTEEVLKGFEQLENFDFSKIKMSSLIEKLVEWAATTGFKLIVGALIISIGFKLIKKVVEHFIKFLERREVDITLRKFLKSLITMTLKVLLIMPVLGYWGIQLSGIAALVASAGVAIGLALQGSLSNFAGGFIILLIRPFKVGDYIETSTYSGVVEQIGLFYTQLATFDNKQILIPNGNLSNGSLINYSAKSTRRVDLIFSVGYENEISHVKEILNKIVESQKLILKEPKPFIAVNAHSASSIDFVVRVWCNTEDYWNIYHSLLEEVKITFDKENISIPYPQMDLHLKEVYKK</sequence>
<dbReference type="Gene3D" id="1.10.287.1260">
    <property type="match status" value="1"/>
</dbReference>
<dbReference type="PANTHER" id="PTHR30221:SF1">
    <property type="entry name" value="SMALL-CONDUCTANCE MECHANOSENSITIVE CHANNEL"/>
    <property type="match status" value="1"/>
</dbReference>
<reference evidence="10 11" key="1">
    <citation type="submission" date="2014-04" db="EMBL/GenBank/DDBJ databases">
        <authorList>
            <person name="Hornung B.V."/>
        </authorList>
    </citation>
    <scope>NUCLEOTIDE SEQUENCE [LARGE SCALE GENOMIC DNA]</scope>
    <source>
        <strain evidence="10 11">CRIB</strain>
    </source>
</reference>
<dbReference type="PANTHER" id="PTHR30221">
    <property type="entry name" value="SMALL-CONDUCTANCE MECHANOSENSITIVE CHANNEL"/>
    <property type="match status" value="1"/>
</dbReference>
<feature type="domain" description="Mechanosensitive ion channel MscS C-terminal" evidence="9">
    <location>
        <begin position="206"/>
        <end position="287"/>
    </location>
</feature>
<dbReference type="InterPro" id="IPR045275">
    <property type="entry name" value="MscS_archaea/bacteria_type"/>
</dbReference>
<dbReference type="Gene3D" id="3.30.70.100">
    <property type="match status" value="1"/>
</dbReference>
<dbReference type="SUPFAM" id="SSF82689">
    <property type="entry name" value="Mechanosensitive channel protein MscS (YggB), C-terminal domain"/>
    <property type="match status" value="1"/>
</dbReference>
<dbReference type="Pfam" id="PF00924">
    <property type="entry name" value="MS_channel_2nd"/>
    <property type="match status" value="1"/>
</dbReference>
<evidence type="ECO:0000259" key="8">
    <source>
        <dbReference type="Pfam" id="PF00924"/>
    </source>
</evidence>
<dbReference type="InterPro" id="IPR023408">
    <property type="entry name" value="MscS_beta-dom_sf"/>
</dbReference>
<dbReference type="Gene3D" id="2.30.30.60">
    <property type="match status" value="1"/>
</dbReference>
<evidence type="ECO:0000256" key="2">
    <source>
        <dbReference type="ARBA" id="ARBA00008017"/>
    </source>
</evidence>
<feature type="transmembrane region" description="Helical" evidence="7">
    <location>
        <begin position="116"/>
        <end position="146"/>
    </location>
</feature>
<evidence type="ECO:0000256" key="3">
    <source>
        <dbReference type="ARBA" id="ARBA00022475"/>
    </source>
</evidence>
<organism evidence="10 11">
    <name type="scientific">Romboutsia ilealis</name>
    <dbReference type="NCBI Taxonomy" id="1115758"/>
    <lineage>
        <taxon>Bacteria</taxon>
        <taxon>Bacillati</taxon>
        <taxon>Bacillota</taxon>
        <taxon>Clostridia</taxon>
        <taxon>Peptostreptococcales</taxon>
        <taxon>Peptostreptococcaceae</taxon>
        <taxon>Romboutsia</taxon>
    </lineage>
</organism>
<keyword evidence="3" id="KW-1003">Cell membrane</keyword>
<evidence type="ECO:0000256" key="4">
    <source>
        <dbReference type="ARBA" id="ARBA00022692"/>
    </source>
</evidence>
<evidence type="ECO:0000256" key="6">
    <source>
        <dbReference type="ARBA" id="ARBA00023136"/>
    </source>
</evidence>
<feature type="transmembrane region" description="Helical" evidence="7">
    <location>
        <begin position="87"/>
        <end position="110"/>
    </location>
</feature>
<dbReference type="InterPro" id="IPR011014">
    <property type="entry name" value="MscS_channel_TM-2"/>
</dbReference>
<keyword evidence="4 7" id="KW-0812">Transmembrane</keyword>
<dbReference type="AlphaFoldDB" id="A0A1V1I2G9"/>
<feature type="transmembrane region" description="Helical" evidence="7">
    <location>
        <begin position="42"/>
        <end position="64"/>
    </location>
</feature>
<keyword evidence="6 7" id="KW-0472">Membrane</keyword>
<dbReference type="Pfam" id="PF21082">
    <property type="entry name" value="MS_channel_3rd"/>
    <property type="match status" value="1"/>
</dbReference>
<dbReference type="SUPFAM" id="SSF82861">
    <property type="entry name" value="Mechanosensitive channel protein MscS (YggB), transmembrane region"/>
    <property type="match status" value="1"/>
</dbReference>
<keyword evidence="11" id="KW-1185">Reference proteome</keyword>
<accession>A0A1V1I2G9</accession>
<dbReference type="KEGG" id="ril:CRIB_1702"/>